<dbReference type="Gene3D" id="3.40.630.30">
    <property type="match status" value="1"/>
</dbReference>
<dbReference type="InterPro" id="IPR000182">
    <property type="entry name" value="GNAT_dom"/>
</dbReference>
<dbReference type="AlphaFoldDB" id="A0A919A9K6"/>
<dbReference type="GO" id="GO:0016747">
    <property type="term" value="F:acyltransferase activity, transferring groups other than amino-acyl groups"/>
    <property type="evidence" value="ECO:0007669"/>
    <property type="project" value="InterPro"/>
</dbReference>
<dbReference type="PROSITE" id="PS51186">
    <property type="entry name" value="GNAT"/>
    <property type="match status" value="1"/>
</dbReference>
<dbReference type="InterPro" id="IPR016181">
    <property type="entry name" value="Acyl_CoA_acyltransferase"/>
</dbReference>
<evidence type="ECO:0000313" key="3">
    <source>
        <dbReference type="Proteomes" id="UP000608024"/>
    </source>
</evidence>
<proteinExistence type="predicted"/>
<comment type="caution">
    <text evidence="2">The sequence shown here is derived from an EMBL/GenBank/DDBJ whole genome shotgun (WGS) entry which is preliminary data.</text>
</comment>
<dbReference type="SUPFAM" id="SSF55729">
    <property type="entry name" value="Acyl-CoA N-acyltransferases (Nat)"/>
    <property type="match status" value="1"/>
</dbReference>
<protein>
    <submittedName>
        <fullName evidence="2">N-acetyltransferase</fullName>
    </submittedName>
</protein>
<reference evidence="2" key="2">
    <citation type="submission" date="2020-09" db="EMBL/GenBank/DDBJ databases">
        <authorList>
            <person name="Sun Q."/>
            <person name="Ohkuma M."/>
        </authorList>
    </citation>
    <scope>NUCLEOTIDE SEQUENCE</scope>
    <source>
        <strain evidence="2">JCM 4784</strain>
    </source>
</reference>
<evidence type="ECO:0000259" key="1">
    <source>
        <dbReference type="PROSITE" id="PS51186"/>
    </source>
</evidence>
<dbReference type="CDD" id="cd04301">
    <property type="entry name" value="NAT_SF"/>
    <property type="match status" value="1"/>
</dbReference>
<organism evidence="2 3">
    <name type="scientific">Streptomyces longispororuber</name>
    <dbReference type="NCBI Taxonomy" id="68230"/>
    <lineage>
        <taxon>Bacteria</taxon>
        <taxon>Bacillati</taxon>
        <taxon>Actinomycetota</taxon>
        <taxon>Actinomycetes</taxon>
        <taxon>Kitasatosporales</taxon>
        <taxon>Streptomycetaceae</taxon>
        <taxon>Streptomyces</taxon>
    </lineage>
</organism>
<keyword evidence="3" id="KW-1185">Reference proteome</keyword>
<dbReference type="EMBL" id="BNBT01000195">
    <property type="protein sequence ID" value="GHE94207.1"/>
    <property type="molecule type" value="Genomic_DNA"/>
</dbReference>
<accession>A0A919A9K6</accession>
<gene>
    <name evidence="2" type="ORF">GCM10018785_69800</name>
</gene>
<evidence type="ECO:0000313" key="2">
    <source>
        <dbReference type="EMBL" id="GHE94207.1"/>
    </source>
</evidence>
<dbReference type="RefSeq" id="WP_190140195.1">
    <property type="nucleotide sequence ID" value="NZ_BNBT01000195.1"/>
</dbReference>
<dbReference type="Proteomes" id="UP000608024">
    <property type="component" value="Unassembled WGS sequence"/>
</dbReference>
<sequence>MTTSYDDLTLRPITGSAELDLFNRLPYVLNEELADDLASGRRRPEWMWVALRGDRLLARVAWWSRPGSGTPLVLDVLDVDDGATDVDRVAVAERLLRAATAATLPAAARPPEYSRFVPPRWQDDPASRRPVEDRMAVVERTGGRLFVERLRLEWRPGAPVPEPTGRLVFRPVGDTEELLELMTRALDGTLDAHSRHDLTRMPAREAALRHYKDELAGYDSPRDWWRIATLPDGEPVGFVIPARNDYNAIIAYLAVLPAHRGHGYIDDVLAEGTRVLAAQDVPRIRASTDLGNVPMARAFHRAGYVTFEGTITMTWD</sequence>
<reference evidence="2" key="1">
    <citation type="journal article" date="2014" name="Int. J. Syst. Evol. Microbiol.">
        <title>Complete genome sequence of Corynebacterium casei LMG S-19264T (=DSM 44701T), isolated from a smear-ripened cheese.</title>
        <authorList>
            <consortium name="US DOE Joint Genome Institute (JGI-PGF)"/>
            <person name="Walter F."/>
            <person name="Albersmeier A."/>
            <person name="Kalinowski J."/>
            <person name="Ruckert C."/>
        </authorList>
    </citation>
    <scope>NUCLEOTIDE SEQUENCE</scope>
    <source>
        <strain evidence="2">JCM 4784</strain>
    </source>
</reference>
<feature type="domain" description="N-acetyltransferase" evidence="1">
    <location>
        <begin position="167"/>
        <end position="316"/>
    </location>
</feature>
<dbReference type="Pfam" id="PF00583">
    <property type="entry name" value="Acetyltransf_1"/>
    <property type="match status" value="1"/>
</dbReference>
<name>A0A919A9K6_9ACTN</name>